<sequence>MKYLLLVLVVALAILLEYIFQIFPTEIENSEFKARYGPWCVVAGASEGLGEQLARQVASKGLNVVLVARTESKLLKVASSIRQDYLVEVQTVVGDLSKQDIVETVKKQVENLEIGSLIYNAAFGGNGLLETYTDETISQTINVNVNTLTYMLRDFVKKFKVQRRGGILIISSLAAVSGIPKFSQYAATKSYQTTLVKGVWEEVRSHNVDVVVTVPGAISTRRPSKYMTPQQTNRDFKPHLKLPLNLFGSWEAGRDPSWYRDQ</sequence>
<dbReference type="GO" id="GO:0016491">
    <property type="term" value="F:oxidoreductase activity"/>
    <property type="evidence" value="ECO:0007669"/>
    <property type="project" value="UniProtKB-KW"/>
</dbReference>
<name>A0AAW2YS10_9EUKA</name>
<dbReference type="AlphaFoldDB" id="A0AAW2YS10"/>
<comment type="caution">
    <text evidence="3">The sequence shown here is derived from an EMBL/GenBank/DDBJ whole genome shotgun (WGS) entry which is preliminary data.</text>
</comment>
<gene>
    <name evidence="3" type="ORF">AKO1_007380</name>
</gene>
<dbReference type="PIRSF" id="PIRSF000126">
    <property type="entry name" value="11-beta-HSD1"/>
    <property type="match status" value="1"/>
</dbReference>
<dbReference type="SUPFAM" id="SSF51735">
    <property type="entry name" value="NAD(P)-binding Rossmann-fold domains"/>
    <property type="match status" value="1"/>
</dbReference>
<keyword evidence="4" id="KW-1185">Reference proteome</keyword>
<evidence type="ECO:0000256" key="2">
    <source>
        <dbReference type="ARBA" id="ARBA00023002"/>
    </source>
</evidence>
<evidence type="ECO:0000313" key="4">
    <source>
        <dbReference type="Proteomes" id="UP001431209"/>
    </source>
</evidence>
<protein>
    <submittedName>
        <fullName evidence="3">HSD17B3</fullName>
    </submittedName>
</protein>
<dbReference type="Gene3D" id="3.40.50.720">
    <property type="entry name" value="NAD(P)-binding Rossmann-like Domain"/>
    <property type="match status" value="1"/>
</dbReference>
<evidence type="ECO:0000313" key="3">
    <source>
        <dbReference type="EMBL" id="KAL0479859.1"/>
    </source>
</evidence>
<dbReference type="InterPro" id="IPR036291">
    <property type="entry name" value="NAD(P)-bd_dom_sf"/>
</dbReference>
<proteinExistence type="inferred from homology"/>
<dbReference type="PANTHER" id="PTHR43899">
    <property type="entry name" value="RH59310P"/>
    <property type="match status" value="1"/>
</dbReference>
<dbReference type="Proteomes" id="UP001431209">
    <property type="component" value="Unassembled WGS sequence"/>
</dbReference>
<organism evidence="3 4">
    <name type="scientific">Acrasis kona</name>
    <dbReference type="NCBI Taxonomy" id="1008807"/>
    <lineage>
        <taxon>Eukaryota</taxon>
        <taxon>Discoba</taxon>
        <taxon>Heterolobosea</taxon>
        <taxon>Tetramitia</taxon>
        <taxon>Eutetramitia</taxon>
        <taxon>Acrasidae</taxon>
        <taxon>Acrasis</taxon>
    </lineage>
</organism>
<dbReference type="InterPro" id="IPR051019">
    <property type="entry name" value="VLCFA-Steroid_DH"/>
</dbReference>
<comment type="similarity">
    <text evidence="1">Belongs to the short-chain dehydrogenases/reductases (SDR) family.</text>
</comment>
<accession>A0AAW2YS10</accession>
<evidence type="ECO:0000256" key="1">
    <source>
        <dbReference type="ARBA" id="ARBA00006484"/>
    </source>
</evidence>
<dbReference type="PRINTS" id="PR00081">
    <property type="entry name" value="GDHRDH"/>
</dbReference>
<reference evidence="3 4" key="1">
    <citation type="submission" date="2024-03" db="EMBL/GenBank/DDBJ databases">
        <title>The Acrasis kona genome and developmental transcriptomes reveal deep origins of eukaryotic multicellular pathways.</title>
        <authorList>
            <person name="Sheikh S."/>
            <person name="Fu C.-J."/>
            <person name="Brown M.W."/>
            <person name="Baldauf S.L."/>
        </authorList>
    </citation>
    <scope>NUCLEOTIDE SEQUENCE [LARGE SCALE GENOMIC DNA]</scope>
    <source>
        <strain evidence="3 4">ATCC MYA-3509</strain>
    </source>
</reference>
<keyword evidence="2" id="KW-0560">Oxidoreductase</keyword>
<dbReference type="PANTHER" id="PTHR43899:SF13">
    <property type="entry name" value="RH59310P"/>
    <property type="match status" value="1"/>
</dbReference>
<dbReference type="EMBL" id="JAOPGA020000605">
    <property type="protein sequence ID" value="KAL0479859.1"/>
    <property type="molecule type" value="Genomic_DNA"/>
</dbReference>
<dbReference type="Pfam" id="PF00106">
    <property type="entry name" value="adh_short"/>
    <property type="match status" value="1"/>
</dbReference>
<dbReference type="InterPro" id="IPR002347">
    <property type="entry name" value="SDR_fam"/>
</dbReference>